<dbReference type="Gene3D" id="1.10.10.10">
    <property type="entry name" value="Winged helix-like DNA-binding domain superfamily/Winged helix DNA-binding domain"/>
    <property type="match status" value="1"/>
</dbReference>
<dbReference type="GO" id="GO:0005829">
    <property type="term" value="C:cytosol"/>
    <property type="evidence" value="ECO:0007669"/>
    <property type="project" value="TreeGrafter"/>
</dbReference>
<dbReference type="Gene3D" id="3.30.70.920">
    <property type="match status" value="1"/>
</dbReference>
<dbReference type="Proteomes" id="UP000005336">
    <property type="component" value="Unassembled WGS sequence"/>
</dbReference>
<feature type="domain" description="HTH asnC-type" evidence="4">
    <location>
        <begin position="35"/>
        <end position="96"/>
    </location>
</feature>
<name>G4CQI9_9NEIS</name>
<dbReference type="InterPro" id="IPR019888">
    <property type="entry name" value="Tscrpt_reg_AsnC-like"/>
</dbReference>
<dbReference type="SUPFAM" id="SSF46785">
    <property type="entry name" value="Winged helix' DNA-binding domain"/>
    <property type="match status" value="1"/>
</dbReference>
<dbReference type="HOGENOM" id="CLU_091233_0_3_4"/>
<dbReference type="STRING" id="1030841.HMPREF9370_1349"/>
<dbReference type="InterPro" id="IPR011008">
    <property type="entry name" value="Dimeric_a/b-barrel"/>
</dbReference>
<gene>
    <name evidence="5" type="ORF">HMPREF9370_1349</name>
</gene>
<evidence type="ECO:0000256" key="3">
    <source>
        <dbReference type="ARBA" id="ARBA00023163"/>
    </source>
</evidence>
<dbReference type="InterPro" id="IPR019887">
    <property type="entry name" value="Tscrpt_reg_AsnC/Lrp_C"/>
</dbReference>
<comment type="caution">
    <text evidence="5">The sequence shown here is derived from an EMBL/GenBank/DDBJ whole genome shotgun (WGS) entry which is preliminary data.</text>
</comment>
<dbReference type="GO" id="GO:0043200">
    <property type="term" value="P:response to amino acid"/>
    <property type="evidence" value="ECO:0007669"/>
    <property type="project" value="TreeGrafter"/>
</dbReference>
<evidence type="ECO:0000313" key="6">
    <source>
        <dbReference type="Proteomes" id="UP000005336"/>
    </source>
</evidence>
<dbReference type="PATRIC" id="fig|1030841.3.peg.1335"/>
<evidence type="ECO:0000259" key="4">
    <source>
        <dbReference type="PROSITE" id="PS50956"/>
    </source>
</evidence>
<dbReference type="GO" id="GO:0043565">
    <property type="term" value="F:sequence-specific DNA binding"/>
    <property type="evidence" value="ECO:0007669"/>
    <property type="project" value="InterPro"/>
</dbReference>
<keyword evidence="3" id="KW-0804">Transcription</keyword>
<evidence type="ECO:0000313" key="5">
    <source>
        <dbReference type="EMBL" id="EGZ46437.1"/>
    </source>
</evidence>
<keyword evidence="6" id="KW-1185">Reference proteome</keyword>
<protein>
    <submittedName>
        <fullName evidence="5">AsnC family transcriptional regulator</fullName>
    </submittedName>
</protein>
<proteinExistence type="predicted"/>
<dbReference type="Pfam" id="PF13412">
    <property type="entry name" value="HTH_24"/>
    <property type="match status" value="1"/>
</dbReference>
<dbReference type="InterPro" id="IPR036388">
    <property type="entry name" value="WH-like_DNA-bd_sf"/>
</dbReference>
<dbReference type="EMBL" id="AGAZ01000049">
    <property type="protein sequence ID" value="EGZ46437.1"/>
    <property type="molecule type" value="Genomic_DNA"/>
</dbReference>
<keyword evidence="1" id="KW-0805">Transcription regulation</keyword>
<accession>G4CQI9</accession>
<evidence type="ECO:0000256" key="2">
    <source>
        <dbReference type="ARBA" id="ARBA00023125"/>
    </source>
</evidence>
<keyword evidence="2" id="KW-0238">DNA-binding</keyword>
<dbReference type="InterPro" id="IPR000485">
    <property type="entry name" value="AsnC-type_HTH_dom"/>
</dbReference>
<dbReference type="Pfam" id="PF01037">
    <property type="entry name" value="AsnC_trans_reg"/>
    <property type="match status" value="1"/>
</dbReference>
<dbReference type="PRINTS" id="PR00033">
    <property type="entry name" value="HTHASNC"/>
</dbReference>
<dbReference type="SMART" id="SM00344">
    <property type="entry name" value="HTH_ASNC"/>
    <property type="match status" value="1"/>
</dbReference>
<dbReference type="PROSITE" id="PS50956">
    <property type="entry name" value="HTH_ASNC_2"/>
    <property type="match status" value="1"/>
</dbReference>
<dbReference type="InterPro" id="IPR036390">
    <property type="entry name" value="WH_DNA-bd_sf"/>
</dbReference>
<dbReference type="PANTHER" id="PTHR30154">
    <property type="entry name" value="LEUCINE-RESPONSIVE REGULATORY PROTEIN"/>
    <property type="match status" value="1"/>
</dbReference>
<evidence type="ECO:0000256" key="1">
    <source>
        <dbReference type="ARBA" id="ARBA00023015"/>
    </source>
</evidence>
<reference evidence="5 6" key="1">
    <citation type="submission" date="2011-06" db="EMBL/GenBank/DDBJ databases">
        <authorList>
            <person name="Muzny D."/>
            <person name="Qin X."/>
            <person name="Deng J."/>
            <person name="Jiang H."/>
            <person name="Liu Y."/>
            <person name="Qu J."/>
            <person name="Song X.-Z."/>
            <person name="Zhang L."/>
            <person name="Thornton R."/>
            <person name="Coyle M."/>
            <person name="Francisco L."/>
            <person name="Jackson L."/>
            <person name="Javaid M."/>
            <person name="Korchina V."/>
            <person name="Kovar C."/>
            <person name="Mata R."/>
            <person name="Mathew T."/>
            <person name="Ngo R."/>
            <person name="Nguyen L."/>
            <person name="Nguyen N."/>
            <person name="Okwuonu G."/>
            <person name="Ongeri F."/>
            <person name="Pham C."/>
            <person name="Simmons D."/>
            <person name="Wilczek-Boney K."/>
            <person name="Hale W."/>
            <person name="Jakkamsetti A."/>
            <person name="Pham P."/>
            <person name="Ruth R."/>
            <person name="San Lucas F."/>
            <person name="Warren J."/>
            <person name="Zhang J."/>
            <person name="Zhao Z."/>
            <person name="Zhou C."/>
            <person name="Zhu D."/>
            <person name="Lee S."/>
            <person name="Bess C."/>
            <person name="Blankenburg K."/>
            <person name="Forbes L."/>
            <person name="Fu Q."/>
            <person name="Gubbala S."/>
            <person name="Hirani K."/>
            <person name="Jayaseelan J.C."/>
            <person name="Lara F."/>
            <person name="Munidasa M."/>
            <person name="Palculict T."/>
            <person name="Patil S."/>
            <person name="Pu L.-L."/>
            <person name="Saada N."/>
            <person name="Tang L."/>
            <person name="Weissenberger G."/>
            <person name="Zhu Y."/>
            <person name="Hemphill L."/>
            <person name="Shang Y."/>
            <person name="Youmans B."/>
            <person name="Ayvaz T."/>
            <person name="Ross M."/>
            <person name="Santibanez J."/>
            <person name="Aqrawi P."/>
            <person name="Gross S."/>
            <person name="Joshi V."/>
            <person name="Fowler G."/>
            <person name="Nazareth L."/>
            <person name="Reid J."/>
            <person name="Worley K."/>
            <person name="Petrosino J."/>
            <person name="Highlander S."/>
            <person name="Gibbs R."/>
        </authorList>
    </citation>
    <scope>NUCLEOTIDE SEQUENCE [LARGE SCALE GENOMIC DNA]</scope>
    <source>
        <strain evidence="5 6">9715</strain>
    </source>
</reference>
<dbReference type="AlphaFoldDB" id="G4CQI9"/>
<dbReference type="SUPFAM" id="SSF54909">
    <property type="entry name" value="Dimeric alpha+beta barrel"/>
    <property type="match status" value="1"/>
</dbReference>
<dbReference type="PANTHER" id="PTHR30154:SF34">
    <property type="entry name" value="TRANSCRIPTIONAL REGULATOR AZLB"/>
    <property type="match status" value="1"/>
</dbReference>
<organism evidence="5 6">
    <name type="scientific">Neisseria wadsworthii 9715</name>
    <dbReference type="NCBI Taxonomy" id="1030841"/>
    <lineage>
        <taxon>Bacteria</taxon>
        <taxon>Pseudomonadati</taxon>
        <taxon>Pseudomonadota</taxon>
        <taxon>Betaproteobacteria</taxon>
        <taxon>Neisseriales</taxon>
        <taxon>Neisseriaceae</taxon>
        <taxon>Neisseria</taxon>
    </lineage>
</organism>
<sequence>MNAEKFFPFYPFYEIIYLNLICYEKFYQIFKMYNPDKLDRQILNILQSDATLSLNELSAQVNASVATCQRRILNMKQQGIILKQVVLVNPAAVGRSLSVFVSVEMASQNTAQQDAFVRRINEEPDVAGCYEVSGAYDYMLLVHAKNMEEYHQFTRRALNSENNVRSFTSQFVMNFNKVETKIALE</sequence>